<dbReference type="AlphaFoldDB" id="A0A160P9R9"/>
<sequence length="154" mass="16430">MTAPAGARPLNASHLAVGRMLLEGETPEGAARRLSMFIGTVRRRLTEIGLRLGAATAVDRAVALLACGHLPPPQAGMRAPDLRPVDIAVLRVLTKLAPEVTLPEDLRYDDAFLTHVEELRVRCGARTDAHLAALAAAWNLLPGLVPQPTPGKEE</sequence>
<name>A0A160P9R9_STRLU</name>
<dbReference type="KEGG" id="slau:SLA_7225"/>
<keyword evidence="2" id="KW-1185">Reference proteome</keyword>
<protein>
    <submittedName>
        <fullName evidence="1">Uncharacterized protein</fullName>
    </submittedName>
</protein>
<evidence type="ECO:0000313" key="1">
    <source>
        <dbReference type="EMBL" id="BAU88091.1"/>
    </source>
</evidence>
<evidence type="ECO:0000313" key="2">
    <source>
        <dbReference type="Proteomes" id="UP000217676"/>
    </source>
</evidence>
<organism evidence="1 2">
    <name type="scientific">Streptomyces laurentii</name>
    <dbReference type="NCBI Taxonomy" id="39478"/>
    <lineage>
        <taxon>Bacteria</taxon>
        <taxon>Bacillati</taxon>
        <taxon>Actinomycetota</taxon>
        <taxon>Actinomycetes</taxon>
        <taxon>Kitasatosporales</taxon>
        <taxon>Streptomycetaceae</taxon>
        <taxon>Streptomyces</taxon>
    </lineage>
</organism>
<dbReference type="Proteomes" id="UP000217676">
    <property type="component" value="Chromosome"/>
</dbReference>
<gene>
    <name evidence="1" type="ORF">SLA_7225</name>
</gene>
<reference evidence="1 2" key="1">
    <citation type="journal article" date="2016" name="Genome Announc.">
        <title>Complete Genome Sequence of Thiostrepton-Producing Streptomyces laurentii ATCC 31255.</title>
        <authorList>
            <person name="Doi K."/>
            <person name="Fujino Y."/>
            <person name="Nagayoshi Y."/>
            <person name="Ohshima T."/>
            <person name="Ogata S."/>
        </authorList>
    </citation>
    <scope>NUCLEOTIDE SEQUENCE [LARGE SCALE GENOMIC DNA]</scope>
    <source>
        <strain evidence="1 2">ATCC 31255</strain>
    </source>
</reference>
<accession>A0A160P9R9</accession>
<proteinExistence type="predicted"/>
<dbReference type="EMBL" id="AP017424">
    <property type="protein sequence ID" value="BAU88091.1"/>
    <property type="molecule type" value="Genomic_DNA"/>
</dbReference>